<feature type="region of interest" description="Disordered" evidence="10">
    <location>
        <begin position="97"/>
        <end position="117"/>
    </location>
</feature>
<keyword evidence="13" id="KW-1185">Reference proteome</keyword>
<evidence type="ECO:0000256" key="2">
    <source>
        <dbReference type="ARBA" id="ARBA00007813"/>
    </source>
</evidence>
<dbReference type="STRING" id="857340.A0A086T8T8"/>
<comment type="similarity">
    <text evidence="2 9">Belongs to the Mediator complex subunit 14 family.</text>
</comment>
<comment type="function">
    <text evidence="9">Component of the Mediator complex, a coactivator involved in the regulated transcription of nearly all RNA polymerase II-dependent genes. Mediator functions as a bridge to convey information from gene-specific regulatory proteins to the basal RNA polymerase II transcription machinery. Mediator is recruited to promoters by direct interactions with regulatory proteins and serves as a scaffold for the assembly of a functional preinitiation complex with RNA polymerase II and the general transcription factors.</text>
</comment>
<organism evidence="12 13">
    <name type="scientific">Hapsidospora chrysogenum (strain ATCC 11550 / CBS 779.69 / DSM 880 / IAM 14645 / JCM 23072 / IMI 49137)</name>
    <name type="common">Acremonium chrysogenum</name>
    <dbReference type="NCBI Taxonomy" id="857340"/>
    <lineage>
        <taxon>Eukaryota</taxon>
        <taxon>Fungi</taxon>
        <taxon>Dikarya</taxon>
        <taxon>Ascomycota</taxon>
        <taxon>Pezizomycotina</taxon>
        <taxon>Sordariomycetes</taxon>
        <taxon>Hypocreomycetidae</taxon>
        <taxon>Hypocreales</taxon>
        <taxon>Bionectriaceae</taxon>
        <taxon>Hapsidospora</taxon>
    </lineage>
</organism>
<dbReference type="InterPro" id="IPR055122">
    <property type="entry name" value="Med14_N"/>
</dbReference>
<evidence type="ECO:0000313" key="12">
    <source>
        <dbReference type="EMBL" id="KFH45770.1"/>
    </source>
</evidence>
<evidence type="ECO:0000256" key="5">
    <source>
        <dbReference type="ARBA" id="ARBA00023159"/>
    </source>
</evidence>
<dbReference type="InterPro" id="IPR013947">
    <property type="entry name" value="Mediator_Med14"/>
</dbReference>
<feature type="compositionally biased region" description="Low complexity" evidence="10">
    <location>
        <begin position="1082"/>
        <end position="1100"/>
    </location>
</feature>
<dbReference type="GO" id="GO:0016592">
    <property type="term" value="C:mediator complex"/>
    <property type="evidence" value="ECO:0007669"/>
    <property type="project" value="UniProtKB-UniRule"/>
</dbReference>
<feature type="domain" description="Mediator complex subunit MED14 N-terminal" evidence="11">
    <location>
        <begin position="67"/>
        <end position="277"/>
    </location>
</feature>
<evidence type="ECO:0000256" key="3">
    <source>
        <dbReference type="ARBA" id="ARBA00019619"/>
    </source>
</evidence>
<evidence type="ECO:0000256" key="8">
    <source>
        <dbReference type="ARBA" id="ARBA00032007"/>
    </source>
</evidence>
<dbReference type="Pfam" id="PF08638">
    <property type="entry name" value="Med14"/>
    <property type="match status" value="1"/>
</dbReference>
<proteinExistence type="inferred from homology"/>
<evidence type="ECO:0000256" key="7">
    <source>
        <dbReference type="ARBA" id="ARBA00023242"/>
    </source>
</evidence>
<evidence type="ECO:0000256" key="10">
    <source>
        <dbReference type="SAM" id="MobiDB-lite"/>
    </source>
</evidence>
<keyword evidence="7 9" id="KW-0539">Nucleus</keyword>
<keyword evidence="6 9" id="KW-0804">Transcription</keyword>
<feature type="region of interest" description="Disordered" evidence="10">
    <location>
        <begin position="1056"/>
        <end position="1120"/>
    </location>
</feature>
<feature type="region of interest" description="Disordered" evidence="10">
    <location>
        <begin position="1"/>
        <end position="52"/>
    </location>
</feature>
<keyword evidence="5 9" id="KW-0010">Activator</keyword>
<comment type="subunit">
    <text evidence="9">Component of the Mediator complex.</text>
</comment>
<name>A0A086T8T8_HAPC1</name>
<evidence type="ECO:0000256" key="1">
    <source>
        <dbReference type="ARBA" id="ARBA00004123"/>
    </source>
</evidence>
<evidence type="ECO:0000259" key="11">
    <source>
        <dbReference type="Pfam" id="PF08638"/>
    </source>
</evidence>
<gene>
    <name evidence="12" type="ORF">ACRE_033940</name>
</gene>
<dbReference type="GO" id="GO:0003712">
    <property type="term" value="F:transcription coregulator activity"/>
    <property type="evidence" value="ECO:0007669"/>
    <property type="project" value="UniProtKB-UniRule"/>
</dbReference>
<sequence length="1120" mass="125782">MENGGQGGAQSDHGRDPKANGVNGAGTQAPAKDAAAATTQAGDRPLELRPSRMNDLPDEIVHITEGFVPLSLLLTRLAQTTHNSLQDKIVELAKMPTPAGAVNGNSTHPAGDDASSENLRKKSALLNFAQEMHAKWVKALVIAEWSRKSEMVSKLIDLKWHIDQQRILYDTMLDQIVHVKRDLTYARVPSPDLKTALQVLSTGSAPWMPDLQYIEPPPLDAEEVLKWMDNVNTLLSLRLNLEEFDKIPPQFKNYGIDSGRVTFKVDGEFEVDLTIADEDFEKQLWFIDFRFSFTPAAASISESLRGYLESCVNDALAKDGLTGCYQFLHEFVLTCKINELRRQALHLSKTSWTGTLKVEPLHRALAIQYWTCRMPPTIPKSWVLIAVNSGSKRKIPDGVRPTSYLEVKWYRDGKVVTDVDLTLDIGNLSAETLLRNAIGHHIEFILRGIHDRLLETPRFKKHELRISLDTSYDNPAESRLTTQVAHSTTVSLLIEPKTGVFAIKPSSKFTVQQEHKLNNGPNHIEGGFLCLEDVRCAFMEDGIYRRSSPLGWLATRPAIKDDELRSMTKIRDWTRVIWLQRKGWTANWSLVVILSLGGDEWWLVETSPEASRAQRSQVKLPLGSGPPDLSEQFWHGLTILSTALISQNIDKGELHRQEIWYRPSERLSMPTRLIRMPALDISLAAIFPTMVHDPSKDPNHDVPATAFGGQSQALTRRRPTTSTALSPRQAWAMDIVSVRFKMLQAPSRSEAHDDADPSAQRLLCVSEAIVQVRKSAKLATLKGRVDRTVYYDHLNGEFYLLLRHPVGEPILGVLKSRIVAIDRFVCFLEALEKCKGTIESENVSLRGVSFFYGQKPPQGSESNEGAPAQRLRVGLDLSKDKVDVRLEKGNPHLRVIDIMKALVNLDGGISTLMSWLPTSLPTMTAIDAIDTAWEDIQVRAQGRVEIVFRAIDWMAIRYTIMGTNDAGQRVPRRLILEARVRIRRNGLWWHIWRYHSNNNNDRNKKEDRFDAALKSVWDGRGEWWQGFGASAAGRTSDGAATMLHKIDEAIRGLVGNLDGDEGFASTEPPQNQPHLPQPPQPSSSQQQQQQRQQQQQQQQQQKKKPQPKSGKAPDQAIEIG</sequence>
<dbReference type="PANTHER" id="PTHR12809:SF2">
    <property type="entry name" value="MEDIATOR OF RNA POLYMERASE II TRANSCRIPTION SUBUNIT 14"/>
    <property type="match status" value="1"/>
</dbReference>
<keyword evidence="4 9" id="KW-0805">Transcription regulation</keyword>
<evidence type="ECO:0000256" key="6">
    <source>
        <dbReference type="ARBA" id="ARBA00023163"/>
    </source>
</evidence>
<dbReference type="PANTHER" id="PTHR12809">
    <property type="entry name" value="MEDIATOR COMPLEX SUBUNIT"/>
    <property type="match status" value="1"/>
</dbReference>
<evidence type="ECO:0000256" key="9">
    <source>
        <dbReference type="RuleBase" id="RU365082"/>
    </source>
</evidence>
<accession>A0A086T8T8</accession>
<comment type="subcellular location">
    <subcellularLocation>
        <location evidence="1 9">Nucleus</location>
    </subcellularLocation>
</comment>
<comment type="caution">
    <text evidence="12">The sequence shown here is derived from an EMBL/GenBank/DDBJ whole genome shotgun (WGS) entry which is preliminary data.</text>
</comment>
<feature type="compositionally biased region" description="Low complexity" evidence="10">
    <location>
        <begin position="25"/>
        <end position="43"/>
    </location>
</feature>
<reference evidence="13" key="1">
    <citation type="journal article" date="2014" name="Genome Announc.">
        <title>Genome sequence and annotation of Acremonium chrysogenum, producer of the beta-lactam antibiotic cephalosporin C.</title>
        <authorList>
            <person name="Terfehr D."/>
            <person name="Dahlmann T.A."/>
            <person name="Specht T."/>
            <person name="Zadra I."/>
            <person name="Kuernsteiner H."/>
            <person name="Kueck U."/>
        </authorList>
    </citation>
    <scope>NUCLEOTIDE SEQUENCE [LARGE SCALE GENOMIC DNA]</scope>
    <source>
        <strain evidence="13">ATCC 11550 / CBS 779.69 / DSM 880 / IAM 14645 / JCM 23072 / IMI 49137</strain>
    </source>
</reference>
<dbReference type="OrthoDB" id="205099at2759"/>
<protein>
    <recommendedName>
        <fullName evidence="3 9">Mediator of RNA polymerase II transcription subunit 14</fullName>
    </recommendedName>
    <alternativeName>
        <fullName evidence="8 9">Mediator complex subunit 14</fullName>
    </alternativeName>
</protein>
<dbReference type="Proteomes" id="UP000029964">
    <property type="component" value="Unassembled WGS sequence"/>
</dbReference>
<dbReference type="GO" id="GO:0070847">
    <property type="term" value="C:core mediator complex"/>
    <property type="evidence" value="ECO:0007669"/>
    <property type="project" value="TreeGrafter"/>
</dbReference>
<dbReference type="EMBL" id="JPKY01000027">
    <property type="protein sequence ID" value="KFH45770.1"/>
    <property type="molecule type" value="Genomic_DNA"/>
</dbReference>
<dbReference type="Pfam" id="PF26204">
    <property type="entry name" value="Med14_fung"/>
    <property type="match status" value="1"/>
</dbReference>
<evidence type="ECO:0000256" key="4">
    <source>
        <dbReference type="ARBA" id="ARBA00023015"/>
    </source>
</evidence>
<dbReference type="GO" id="GO:0006357">
    <property type="term" value="P:regulation of transcription by RNA polymerase II"/>
    <property type="evidence" value="ECO:0007669"/>
    <property type="project" value="InterPro"/>
</dbReference>
<evidence type="ECO:0000313" key="13">
    <source>
        <dbReference type="Proteomes" id="UP000029964"/>
    </source>
</evidence>
<dbReference type="HOGENOM" id="CLU_003573_1_0_1"/>
<dbReference type="AlphaFoldDB" id="A0A086T8T8"/>